<evidence type="ECO:0000313" key="6">
    <source>
        <dbReference type="EMBL" id="PLB45814.1"/>
    </source>
</evidence>
<evidence type="ECO:0000256" key="2">
    <source>
        <dbReference type="ARBA" id="ARBA00022771"/>
    </source>
</evidence>
<evidence type="ECO:0000256" key="4">
    <source>
        <dbReference type="PROSITE-ProRule" id="PRU00134"/>
    </source>
</evidence>
<dbReference type="PANTHER" id="PTHR10237:SF14">
    <property type="entry name" value="MYND-TYPE DOMAIN-CONTAINING PROTEIN"/>
    <property type="match status" value="1"/>
</dbReference>
<dbReference type="EMBL" id="MSFO01000007">
    <property type="protein sequence ID" value="PLB45814.1"/>
    <property type="molecule type" value="Genomic_DNA"/>
</dbReference>
<dbReference type="Pfam" id="PF01753">
    <property type="entry name" value="zf-MYND"/>
    <property type="match status" value="1"/>
</dbReference>
<evidence type="ECO:0000259" key="5">
    <source>
        <dbReference type="PROSITE" id="PS50865"/>
    </source>
</evidence>
<dbReference type="PANTHER" id="PTHR10237">
    <property type="entry name" value="DEFORMED EPIDERMAL AUTOREGULATORY FACTOR 1 HOMOLOG SUPPRESSIN"/>
    <property type="match status" value="1"/>
</dbReference>
<reference evidence="6 7" key="1">
    <citation type="submission" date="2016-12" db="EMBL/GenBank/DDBJ databases">
        <title>The genomes of Aspergillus section Nigri reveals drivers in fungal speciation.</title>
        <authorList>
            <consortium name="DOE Joint Genome Institute"/>
            <person name="Vesth T.C."/>
            <person name="Nybo J."/>
            <person name="Theobald S."/>
            <person name="Brandl J."/>
            <person name="Frisvad J.C."/>
            <person name="Nielsen K.F."/>
            <person name="Lyhne E.K."/>
            <person name="Kogle M.E."/>
            <person name="Kuo A."/>
            <person name="Riley R."/>
            <person name="Clum A."/>
            <person name="Nolan M."/>
            <person name="Lipzen A."/>
            <person name="Salamov A."/>
            <person name="Henrissat B."/>
            <person name="Wiebenga A."/>
            <person name="De Vries R.P."/>
            <person name="Grigoriev I.V."/>
            <person name="Mortensen U.H."/>
            <person name="Andersen M.R."/>
            <person name="Baker S.E."/>
        </authorList>
    </citation>
    <scope>NUCLEOTIDE SEQUENCE [LARGE SCALE GENOMIC DNA]</scope>
    <source>
        <strain evidence="6 7">IBT 23096</strain>
    </source>
</reference>
<dbReference type="VEuPathDB" id="FungiDB:P170DRAFT_512435"/>
<dbReference type="GO" id="GO:0008270">
    <property type="term" value="F:zinc ion binding"/>
    <property type="evidence" value="ECO:0007669"/>
    <property type="project" value="UniProtKB-KW"/>
</dbReference>
<name>A0A2I2FYV5_9EURO</name>
<dbReference type="AlphaFoldDB" id="A0A2I2FYV5"/>
<evidence type="ECO:0000313" key="7">
    <source>
        <dbReference type="Proteomes" id="UP000234275"/>
    </source>
</evidence>
<keyword evidence="1" id="KW-0479">Metal-binding</keyword>
<evidence type="ECO:0000256" key="3">
    <source>
        <dbReference type="ARBA" id="ARBA00022833"/>
    </source>
</evidence>
<evidence type="ECO:0000256" key="1">
    <source>
        <dbReference type="ARBA" id="ARBA00022723"/>
    </source>
</evidence>
<dbReference type="PROSITE" id="PS01360">
    <property type="entry name" value="ZF_MYND_1"/>
    <property type="match status" value="1"/>
</dbReference>
<dbReference type="Gene3D" id="6.10.140.2220">
    <property type="match status" value="1"/>
</dbReference>
<dbReference type="RefSeq" id="XP_024701116.1">
    <property type="nucleotide sequence ID" value="XM_024854991.1"/>
</dbReference>
<dbReference type="STRING" id="1392250.A0A2I2FYV5"/>
<sequence>MSDTEEANTCNICTTTSDDRPLKRCAKCRTQWYCSRECQKADWKSHKRICSKIAALSTPDPDDDKKSKKVYLPPTNLDVQIAMPFHELDKRTWLYNRPKEDVYKLLIDVYRLRMDDNLVYMDKRTPYSLYAGAENAREGFVKFLRRIDKKRSTRALLPMWWSAENSKACLKYGMKDGWSSFAKKVDTELIIEHYRMPTLPTQMRLFAELIYGCAPSGGTALHMIQLMMKRET</sequence>
<dbReference type="OrthoDB" id="432970at2759"/>
<proteinExistence type="predicted"/>
<organism evidence="6 7">
    <name type="scientific">Aspergillus steynii IBT 23096</name>
    <dbReference type="NCBI Taxonomy" id="1392250"/>
    <lineage>
        <taxon>Eukaryota</taxon>
        <taxon>Fungi</taxon>
        <taxon>Dikarya</taxon>
        <taxon>Ascomycota</taxon>
        <taxon>Pezizomycotina</taxon>
        <taxon>Eurotiomycetes</taxon>
        <taxon>Eurotiomycetidae</taxon>
        <taxon>Eurotiales</taxon>
        <taxon>Aspergillaceae</taxon>
        <taxon>Aspergillus</taxon>
        <taxon>Aspergillus subgen. Circumdati</taxon>
    </lineage>
</organism>
<protein>
    <submittedName>
        <fullName evidence="6">Putative MYND domain protein</fullName>
    </submittedName>
</protein>
<dbReference type="GO" id="GO:0005634">
    <property type="term" value="C:nucleus"/>
    <property type="evidence" value="ECO:0007669"/>
    <property type="project" value="TreeGrafter"/>
</dbReference>
<keyword evidence="3" id="KW-0862">Zinc</keyword>
<comment type="caution">
    <text evidence="6">The sequence shown here is derived from an EMBL/GenBank/DDBJ whole genome shotgun (WGS) entry which is preliminary data.</text>
</comment>
<dbReference type="InterPro" id="IPR002893">
    <property type="entry name" value="Znf_MYND"/>
</dbReference>
<dbReference type="PROSITE" id="PS50865">
    <property type="entry name" value="ZF_MYND_2"/>
    <property type="match status" value="1"/>
</dbReference>
<feature type="domain" description="MYND-type" evidence="5">
    <location>
        <begin position="10"/>
        <end position="50"/>
    </location>
</feature>
<keyword evidence="7" id="KW-1185">Reference proteome</keyword>
<dbReference type="SUPFAM" id="SSF144232">
    <property type="entry name" value="HIT/MYND zinc finger-like"/>
    <property type="match status" value="1"/>
</dbReference>
<dbReference type="GeneID" id="36562697"/>
<gene>
    <name evidence="6" type="ORF">P170DRAFT_512435</name>
</gene>
<dbReference type="GO" id="GO:0000981">
    <property type="term" value="F:DNA-binding transcription factor activity, RNA polymerase II-specific"/>
    <property type="evidence" value="ECO:0007669"/>
    <property type="project" value="TreeGrafter"/>
</dbReference>
<dbReference type="Proteomes" id="UP000234275">
    <property type="component" value="Unassembled WGS sequence"/>
</dbReference>
<keyword evidence="2 4" id="KW-0863">Zinc-finger</keyword>
<accession>A0A2I2FYV5</accession>
<dbReference type="InterPro" id="IPR024119">
    <property type="entry name" value="TF_DEAF-1"/>
</dbReference>